<dbReference type="EMBL" id="JOTP01000025">
    <property type="protein sequence ID" value="KEP25350.1"/>
    <property type="molecule type" value="Genomic_DNA"/>
</dbReference>
<comment type="caution">
    <text evidence="1">The sequence shown here is derived from an EMBL/GenBank/DDBJ whole genome shotgun (WGS) entry which is preliminary data.</text>
</comment>
<dbReference type="eggNOG" id="COG4195">
    <property type="taxonomic scope" value="Bacteria"/>
</dbReference>
<name>A0A081L7X4_9BACI</name>
<dbReference type="RefSeq" id="WP_034324226.1">
    <property type="nucleotide sequence ID" value="NZ_JAVIKA010000005.1"/>
</dbReference>
<gene>
    <name evidence="1" type="ORF">BA70_09570</name>
</gene>
<dbReference type="InterPro" id="IPR008585">
    <property type="entry name" value="Gamma_PGA_hydro"/>
</dbReference>
<evidence type="ECO:0000313" key="1">
    <source>
        <dbReference type="EMBL" id="KEP25350.1"/>
    </source>
</evidence>
<dbReference type="Gene3D" id="3.40.630.100">
    <property type="entry name" value="Poly-gamma-glutamate hydrolase, zinc-binding motif"/>
    <property type="match status" value="1"/>
</dbReference>
<accession>A0A081L7X4</accession>
<protein>
    <submittedName>
        <fullName evidence="1">Phage-related replication protein</fullName>
    </submittedName>
</protein>
<dbReference type="AlphaFoldDB" id="A0A081L7X4"/>
<evidence type="ECO:0000313" key="2">
    <source>
        <dbReference type="Proteomes" id="UP000028091"/>
    </source>
</evidence>
<reference evidence="1 2" key="1">
    <citation type="submission" date="2012-09" db="EMBL/GenBank/DDBJ databases">
        <title>Genome Sequence of Bacillus sp. DW5-4.</title>
        <authorList>
            <person name="Lai Q."/>
            <person name="Liu Y."/>
            <person name="Shao Z."/>
        </authorList>
    </citation>
    <scope>NUCLEOTIDE SEQUENCE [LARGE SCALE GENOMIC DNA]</scope>
    <source>
        <strain evidence="1 2">DW5-4</strain>
    </source>
</reference>
<organism evidence="1 2">
    <name type="scientific">Bacillus zhangzhouensis</name>
    <dbReference type="NCBI Taxonomy" id="1178540"/>
    <lineage>
        <taxon>Bacteria</taxon>
        <taxon>Bacillati</taxon>
        <taxon>Bacillota</taxon>
        <taxon>Bacilli</taxon>
        <taxon>Bacillales</taxon>
        <taxon>Bacillaceae</taxon>
        <taxon>Bacillus</taxon>
    </lineage>
</organism>
<proteinExistence type="predicted"/>
<dbReference type="OrthoDB" id="7721587at2"/>
<keyword evidence="2" id="KW-1185">Reference proteome</keyword>
<dbReference type="InterPro" id="IPR038128">
    <property type="entry name" value="Gamma_PGA_hydro_sf"/>
</dbReference>
<dbReference type="Proteomes" id="UP000028091">
    <property type="component" value="Unassembled WGS sequence"/>
</dbReference>
<dbReference type="Pfam" id="PF05908">
    <property type="entry name" value="Gamma_PGA_hydro"/>
    <property type="match status" value="1"/>
</dbReference>
<sequence length="249" mass="28863">MKRLLICGFIFLILCALLMVKCSHSIQEKKEQKQHHEEVEKYKKERKKGDQYESFKQLIQHERDGYDIEFHEKGGSDLLVFSPHGGEIEPGTSEIVEAFQERYSTYLFEGTKQDNNRDLHITSTKFDEPILVQMIKTYPFSISIHGYKSDKRHTLVGGTNQKMQRAVVRELKDRGFSAEMVQEGERLSGTDPKNINNQNASGESVQLEISTAQREAFFDNFDTRKGKKKAFRRYISALKEVLREFDPSS</sequence>